<protein>
    <recommendedName>
        <fullName evidence="2">histidine kinase</fullName>
        <ecNumber evidence="2">2.7.13.3</ecNumber>
    </recommendedName>
</protein>
<organism evidence="7 8">
    <name type="scientific">Phormidesmis priestleyi</name>
    <dbReference type="NCBI Taxonomy" id="268141"/>
    <lineage>
        <taxon>Bacteria</taxon>
        <taxon>Bacillati</taxon>
        <taxon>Cyanobacteriota</taxon>
        <taxon>Cyanophyceae</taxon>
        <taxon>Leptolyngbyales</taxon>
        <taxon>Leptolyngbyaceae</taxon>
        <taxon>Phormidesmis</taxon>
    </lineage>
</organism>
<evidence type="ECO:0000256" key="2">
    <source>
        <dbReference type="ARBA" id="ARBA00012438"/>
    </source>
</evidence>
<dbReference type="EC" id="2.7.13.3" evidence="2"/>
<reference evidence="8" key="1">
    <citation type="submission" date="2018-04" db="EMBL/GenBank/DDBJ databases">
        <authorList>
            <person name="Cornet L."/>
        </authorList>
    </citation>
    <scope>NUCLEOTIDE SEQUENCE [LARGE SCALE GENOMIC DNA]</scope>
</reference>
<dbReference type="EMBL" id="QBMP01000049">
    <property type="protein sequence ID" value="PZO57615.1"/>
    <property type="molecule type" value="Genomic_DNA"/>
</dbReference>
<evidence type="ECO:0000313" key="8">
    <source>
        <dbReference type="Proteomes" id="UP000249794"/>
    </source>
</evidence>
<comment type="caution">
    <text evidence="7">The sequence shown here is derived from an EMBL/GenBank/DDBJ whole genome shotgun (WGS) entry which is preliminary data.</text>
</comment>
<evidence type="ECO:0000256" key="1">
    <source>
        <dbReference type="ARBA" id="ARBA00000085"/>
    </source>
</evidence>
<keyword evidence="4" id="KW-0418">Kinase</keyword>
<dbReference type="Gene3D" id="1.10.287.130">
    <property type="match status" value="1"/>
</dbReference>
<dbReference type="AlphaFoldDB" id="A0A2W4ZHI5"/>
<evidence type="ECO:0000256" key="5">
    <source>
        <dbReference type="ARBA" id="ARBA00023012"/>
    </source>
</evidence>
<dbReference type="GO" id="GO:0000155">
    <property type="term" value="F:phosphorelay sensor kinase activity"/>
    <property type="evidence" value="ECO:0007669"/>
    <property type="project" value="InterPro"/>
</dbReference>
<dbReference type="CDD" id="cd00082">
    <property type="entry name" value="HisKA"/>
    <property type="match status" value="1"/>
</dbReference>
<evidence type="ECO:0000256" key="3">
    <source>
        <dbReference type="ARBA" id="ARBA00022679"/>
    </source>
</evidence>
<dbReference type="SUPFAM" id="SSF47384">
    <property type="entry name" value="Homodimeric domain of signal transducing histidine kinase"/>
    <property type="match status" value="1"/>
</dbReference>
<keyword evidence="3" id="KW-0808">Transferase</keyword>
<proteinExistence type="predicted"/>
<evidence type="ECO:0000259" key="6">
    <source>
        <dbReference type="SMART" id="SM00388"/>
    </source>
</evidence>
<dbReference type="SMART" id="SM00388">
    <property type="entry name" value="HisKA"/>
    <property type="match status" value="1"/>
</dbReference>
<dbReference type="InterPro" id="IPR036890">
    <property type="entry name" value="HATPase_C_sf"/>
</dbReference>
<gene>
    <name evidence="7" type="ORF">DCF15_06890</name>
</gene>
<dbReference type="InterPro" id="IPR050736">
    <property type="entry name" value="Sensor_HK_Regulatory"/>
</dbReference>
<reference evidence="7 8" key="2">
    <citation type="submission" date="2018-06" db="EMBL/GenBank/DDBJ databases">
        <title>Metagenomic assembly of (sub)arctic Cyanobacteria and their associated microbiome from non-axenic cultures.</title>
        <authorList>
            <person name="Baurain D."/>
        </authorList>
    </citation>
    <scope>NUCLEOTIDE SEQUENCE [LARGE SCALE GENOMIC DNA]</scope>
    <source>
        <strain evidence="7">ULC027bin1</strain>
    </source>
</reference>
<evidence type="ECO:0000313" key="7">
    <source>
        <dbReference type="EMBL" id="PZO57615.1"/>
    </source>
</evidence>
<dbReference type="InterPro" id="IPR036097">
    <property type="entry name" value="HisK_dim/P_sf"/>
</dbReference>
<evidence type="ECO:0000256" key="4">
    <source>
        <dbReference type="ARBA" id="ARBA00022777"/>
    </source>
</evidence>
<sequence length="272" mass="29818">MARDTSNPNANMQLAYQRLLALERFKSGFLARTAHELRSPINTIVSLHQLILEDLCEDPAEEKEFLLQSKAAALKMLALFDCVAAVAKLDVGREPPKLAAVDLSFLLPEVEMLSALQAANENVRYSVESPETEVIVHTDGKWLKNILLSLIQDAIAHTKVLRLAVESDEQSDQKTVAVVIECDRAADDLQRELDSIADALTLFPESETPLVEPNPPLSLAQIENLQLSTGLVLATAAIALPAIQGEFSILPHPTKSGRSRLICAFFTQGHHE</sequence>
<dbReference type="Proteomes" id="UP000249794">
    <property type="component" value="Unassembled WGS sequence"/>
</dbReference>
<dbReference type="InterPro" id="IPR003661">
    <property type="entry name" value="HisK_dim/P_dom"/>
</dbReference>
<dbReference type="SUPFAM" id="SSF55874">
    <property type="entry name" value="ATPase domain of HSP90 chaperone/DNA topoisomerase II/histidine kinase"/>
    <property type="match status" value="1"/>
</dbReference>
<name>A0A2W4ZHI5_9CYAN</name>
<feature type="domain" description="Signal transduction histidine kinase dimerisation/phosphoacceptor" evidence="6">
    <location>
        <begin position="25"/>
        <end position="92"/>
    </location>
</feature>
<dbReference type="Pfam" id="PF00512">
    <property type="entry name" value="HisKA"/>
    <property type="match status" value="1"/>
</dbReference>
<dbReference type="PANTHER" id="PTHR43711">
    <property type="entry name" value="TWO-COMPONENT HISTIDINE KINASE"/>
    <property type="match status" value="1"/>
</dbReference>
<comment type="catalytic activity">
    <reaction evidence="1">
        <text>ATP + protein L-histidine = ADP + protein N-phospho-L-histidine.</text>
        <dbReference type="EC" id="2.7.13.3"/>
    </reaction>
</comment>
<keyword evidence="5" id="KW-0902">Two-component regulatory system</keyword>
<accession>A0A2W4ZHI5</accession>
<dbReference type="PANTHER" id="PTHR43711:SF1">
    <property type="entry name" value="HISTIDINE KINASE 1"/>
    <property type="match status" value="1"/>
</dbReference>